<proteinExistence type="predicted"/>
<keyword evidence="1" id="KW-1133">Transmembrane helix</keyword>
<dbReference type="AlphaFoldDB" id="A0A4P6EZM8"/>
<protein>
    <submittedName>
        <fullName evidence="2">Cytochrome c biogenesis protein CcdC</fullName>
    </submittedName>
</protein>
<dbReference type="PIRSF" id="PIRSF021441">
    <property type="entry name" value="DUF1453"/>
    <property type="match status" value="1"/>
</dbReference>
<reference evidence="2 3" key="1">
    <citation type="submission" date="2019-01" db="EMBL/GenBank/DDBJ databases">
        <title>Genome sequencing of strain FW100M-2.</title>
        <authorList>
            <person name="Heo J."/>
            <person name="Kim S.-J."/>
            <person name="Kim J.-S."/>
            <person name="Hong S.-B."/>
            <person name="Kwon S.-W."/>
        </authorList>
    </citation>
    <scope>NUCLEOTIDE SEQUENCE [LARGE SCALE GENOMIC DNA]</scope>
    <source>
        <strain evidence="2 3">FW100M-2</strain>
    </source>
</reference>
<feature type="transmembrane region" description="Helical" evidence="1">
    <location>
        <begin position="64"/>
        <end position="82"/>
    </location>
</feature>
<organism evidence="2 3">
    <name type="scientific">Paenibacillus protaetiae</name>
    <dbReference type="NCBI Taxonomy" id="2509456"/>
    <lineage>
        <taxon>Bacteria</taxon>
        <taxon>Bacillati</taxon>
        <taxon>Bacillota</taxon>
        <taxon>Bacilli</taxon>
        <taxon>Bacillales</taxon>
        <taxon>Paenibacillaceae</taxon>
        <taxon>Paenibacillus</taxon>
    </lineage>
</organism>
<dbReference type="InterPro" id="IPR058247">
    <property type="entry name" value="DUF1453"/>
</dbReference>
<dbReference type="Pfam" id="PF07301">
    <property type="entry name" value="DUF1453"/>
    <property type="match status" value="1"/>
</dbReference>
<sequence>MMHLSDGVMQVISIVVSLLLGSAIIFLRMKGTKRPTTLRKIIIPPLGMSTGALMFISPLTRVPWLWALITFALGLFVFSVPLILTTRLERVGPEIYVRRSKIFAFIIIGLLILRLALHGVVEEYMTIAQTAGLFFLLAFGMIIAWRISMLFGYMKLQKQEPAKA</sequence>
<keyword evidence="1" id="KW-0472">Membrane</keyword>
<evidence type="ECO:0000313" key="3">
    <source>
        <dbReference type="Proteomes" id="UP000293568"/>
    </source>
</evidence>
<feature type="transmembrane region" description="Helical" evidence="1">
    <location>
        <begin position="102"/>
        <end position="121"/>
    </location>
</feature>
<dbReference type="EMBL" id="CP035492">
    <property type="protein sequence ID" value="QAY68564.1"/>
    <property type="molecule type" value="Genomic_DNA"/>
</dbReference>
<feature type="transmembrane region" description="Helical" evidence="1">
    <location>
        <begin position="12"/>
        <end position="29"/>
    </location>
</feature>
<feature type="transmembrane region" description="Helical" evidence="1">
    <location>
        <begin position="133"/>
        <end position="153"/>
    </location>
</feature>
<dbReference type="Proteomes" id="UP000293568">
    <property type="component" value="Chromosome"/>
</dbReference>
<gene>
    <name evidence="2" type="ORF">ET464_16035</name>
</gene>
<evidence type="ECO:0000256" key="1">
    <source>
        <dbReference type="SAM" id="Phobius"/>
    </source>
</evidence>
<dbReference type="OrthoDB" id="120091at2"/>
<keyword evidence="1" id="KW-0812">Transmembrane</keyword>
<dbReference type="RefSeq" id="WP_129444491.1">
    <property type="nucleotide sequence ID" value="NZ_CP035492.1"/>
</dbReference>
<name>A0A4P6EZM8_9BACL</name>
<dbReference type="InterPro" id="IPR031306">
    <property type="entry name" value="CcdC"/>
</dbReference>
<dbReference type="KEGG" id="pprt:ET464_16035"/>
<feature type="transmembrane region" description="Helical" evidence="1">
    <location>
        <begin position="41"/>
        <end position="58"/>
    </location>
</feature>
<evidence type="ECO:0000313" key="2">
    <source>
        <dbReference type="EMBL" id="QAY68564.1"/>
    </source>
</evidence>
<dbReference type="PANTHER" id="PTHR39164:SF1">
    <property type="entry name" value="PROTEIN CCDC"/>
    <property type="match status" value="1"/>
</dbReference>
<accession>A0A4P6EZM8</accession>
<keyword evidence="3" id="KW-1185">Reference proteome</keyword>
<dbReference type="PANTHER" id="PTHR39164">
    <property type="entry name" value="PROTEIN CCDC"/>
    <property type="match status" value="1"/>
</dbReference>